<accession>A0A951US44</accession>
<dbReference type="InterPro" id="IPR029063">
    <property type="entry name" value="SAM-dependent_MTases_sf"/>
</dbReference>
<dbReference type="PANTHER" id="PTHR32183:SF6">
    <property type="entry name" value="CYSTEINE SULFINATE DESULFINASE_CYSTEINE DESULFURASE AND RELATED ENZYMES"/>
    <property type="match status" value="1"/>
</dbReference>
<protein>
    <submittedName>
        <fullName evidence="5">Methyltransferase domain-containing protein</fullName>
    </submittedName>
</protein>
<dbReference type="Gene3D" id="3.40.50.150">
    <property type="entry name" value="Vaccinia Virus protein VP39"/>
    <property type="match status" value="1"/>
</dbReference>
<dbReference type="AlphaFoldDB" id="A0A951US44"/>
<keyword evidence="3" id="KW-0808">Transferase</keyword>
<name>A0A951US44_9CYAN</name>
<keyword evidence="4" id="KW-0949">S-adenosyl-L-methionine</keyword>
<evidence type="ECO:0000256" key="1">
    <source>
        <dbReference type="ARBA" id="ARBA00022553"/>
    </source>
</evidence>
<gene>
    <name evidence="5" type="ORF">KME60_08955</name>
</gene>
<organism evidence="5 6">
    <name type="scientific">Cyanomargarita calcarea GSE-NOS-MK-12-04C</name>
    <dbReference type="NCBI Taxonomy" id="2839659"/>
    <lineage>
        <taxon>Bacteria</taxon>
        <taxon>Bacillati</taxon>
        <taxon>Cyanobacteriota</taxon>
        <taxon>Cyanophyceae</taxon>
        <taxon>Nostocales</taxon>
        <taxon>Cyanomargaritaceae</taxon>
        <taxon>Cyanomargarita</taxon>
    </lineage>
</organism>
<dbReference type="PANTHER" id="PTHR32183">
    <property type="match status" value="1"/>
</dbReference>
<dbReference type="GO" id="GO:0032259">
    <property type="term" value="P:methylation"/>
    <property type="evidence" value="ECO:0007669"/>
    <property type="project" value="UniProtKB-KW"/>
</dbReference>
<dbReference type="Pfam" id="PF05724">
    <property type="entry name" value="TPMT"/>
    <property type="match status" value="1"/>
</dbReference>
<dbReference type="Proteomes" id="UP000729701">
    <property type="component" value="Unassembled WGS sequence"/>
</dbReference>
<dbReference type="CDD" id="cd02440">
    <property type="entry name" value="AdoMet_MTases"/>
    <property type="match status" value="1"/>
</dbReference>
<dbReference type="GO" id="GO:0008757">
    <property type="term" value="F:S-adenosylmethionine-dependent methyltransferase activity"/>
    <property type="evidence" value="ECO:0007669"/>
    <property type="project" value="InterPro"/>
</dbReference>
<evidence type="ECO:0000256" key="4">
    <source>
        <dbReference type="ARBA" id="ARBA00022691"/>
    </source>
</evidence>
<dbReference type="InterPro" id="IPR008854">
    <property type="entry name" value="TPMT"/>
</dbReference>
<keyword evidence="2 5" id="KW-0489">Methyltransferase</keyword>
<reference evidence="5" key="1">
    <citation type="submission" date="2021-05" db="EMBL/GenBank/DDBJ databases">
        <authorList>
            <person name="Pietrasiak N."/>
            <person name="Ward R."/>
            <person name="Stajich J.E."/>
            <person name="Kurbessoian T."/>
        </authorList>
    </citation>
    <scope>NUCLEOTIDE SEQUENCE</scope>
    <source>
        <strain evidence="5">GSE-NOS-MK-12-04C</strain>
    </source>
</reference>
<dbReference type="EMBL" id="JAHHGZ010000007">
    <property type="protein sequence ID" value="MBW4667544.1"/>
    <property type="molecule type" value="Genomic_DNA"/>
</dbReference>
<evidence type="ECO:0000313" key="5">
    <source>
        <dbReference type="EMBL" id="MBW4667544.1"/>
    </source>
</evidence>
<dbReference type="PROSITE" id="PS51585">
    <property type="entry name" value="SAM_MT_TPMT"/>
    <property type="match status" value="1"/>
</dbReference>
<comment type="caution">
    <text evidence="5">The sequence shown here is derived from an EMBL/GenBank/DDBJ whole genome shotgun (WGS) entry which is preliminary data.</text>
</comment>
<evidence type="ECO:0000313" key="6">
    <source>
        <dbReference type="Proteomes" id="UP000729701"/>
    </source>
</evidence>
<dbReference type="SUPFAM" id="SSF53335">
    <property type="entry name" value="S-adenosyl-L-methionine-dependent methyltransferases"/>
    <property type="match status" value="1"/>
</dbReference>
<keyword evidence="1" id="KW-0597">Phosphoprotein</keyword>
<evidence type="ECO:0000256" key="3">
    <source>
        <dbReference type="ARBA" id="ARBA00022679"/>
    </source>
</evidence>
<sequence>MTNSEYWEQRYQDGTDVWDLGQAVPPFISLLESTALPPGRLAVLGCGRGYDALLFAEYGFDVIGFDFANSVITEANALAEATESSAKFLTRDIFDLPNEFEGYFDYLVEHTCFCAIYPAQRPAYVQMAKSILKPQGEIIGLFFTHNRPGGPPFGVTTTEIREYFSNDFEIRSLEPAINSIPKRQGEEHMGRFRVIKK</sequence>
<reference evidence="5" key="2">
    <citation type="journal article" date="2022" name="Microbiol. Resour. Announc.">
        <title>Metagenome Sequencing to Explore Phylogenomics of Terrestrial Cyanobacteria.</title>
        <authorList>
            <person name="Ward R.D."/>
            <person name="Stajich J.E."/>
            <person name="Johansen J.R."/>
            <person name="Huntemann M."/>
            <person name="Clum A."/>
            <person name="Foster B."/>
            <person name="Foster B."/>
            <person name="Roux S."/>
            <person name="Palaniappan K."/>
            <person name="Varghese N."/>
            <person name="Mukherjee S."/>
            <person name="Reddy T.B.K."/>
            <person name="Daum C."/>
            <person name="Copeland A."/>
            <person name="Chen I.A."/>
            <person name="Ivanova N.N."/>
            <person name="Kyrpides N.C."/>
            <person name="Shapiro N."/>
            <person name="Eloe-Fadrosh E.A."/>
            <person name="Pietrasiak N."/>
        </authorList>
    </citation>
    <scope>NUCLEOTIDE SEQUENCE</scope>
    <source>
        <strain evidence="5">GSE-NOS-MK-12-04C</strain>
    </source>
</reference>
<proteinExistence type="predicted"/>
<evidence type="ECO:0000256" key="2">
    <source>
        <dbReference type="ARBA" id="ARBA00022603"/>
    </source>
</evidence>